<name>A0A103XX66_CYNCS</name>
<accession>A0A103XX66</accession>
<organism evidence="1 2">
    <name type="scientific">Cynara cardunculus var. scolymus</name>
    <name type="common">Globe artichoke</name>
    <name type="synonym">Cynara scolymus</name>
    <dbReference type="NCBI Taxonomy" id="59895"/>
    <lineage>
        <taxon>Eukaryota</taxon>
        <taxon>Viridiplantae</taxon>
        <taxon>Streptophyta</taxon>
        <taxon>Embryophyta</taxon>
        <taxon>Tracheophyta</taxon>
        <taxon>Spermatophyta</taxon>
        <taxon>Magnoliopsida</taxon>
        <taxon>eudicotyledons</taxon>
        <taxon>Gunneridae</taxon>
        <taxon>Pentapetalae</taxon>
        <taxon>asterids</taxon>
        <taxon>campanulids</taxon>
        <taxon>Asterales</taxon>
        <taxon>Asteraceae</taxon>
        <taxon>Carduoideae</taxon>
        <taxon>Cardueae</taxon>
        <taxon>Carduinae</taxon>
        <taxon>Cynara</taxon>
    </lineage>
</organism>
<protein>
    <submittedName>
        <fullName evidence="1">Uncharacterized protein</fullName>
    </submittedName>
</protein>
<dbReference type="InterPro" id="IPR036961">
    <property type="entry name" value="Kinesin_motor_dom_sf"/>
</dbReference>
<dbReference type="STRING" id="59895.A0A103XX66"/>
<gene>
    <name evidence="1" type="ORF">Ccrd_023226</name>
</gene>
<dbReference type="AlphaFoldDB" id="A0A103XX66"/>
<sequence>MAGGTTKKELVVAKASNVYPKDAEAPPCRVDDMTKLAYLHEPGVLSNLRSRYDINEILRSRYDINEIYLSYLVPYLLHYTRMSLYFSF</sequence>
<dbReference type="SUPFAM" id="SSF52540">
    <property type="entry name" value="P-loop containing nucleoside triphosphate hydrolases"/>
    <property type="match status" value="1"/>
</dbReference>
<reference evidence="1 2" key="1">
    <citation type="journal article" date="2016" name="Sci. Rep.">
        <title>The genome sequence of the outbreeding globe artichoke constructed de novo incorporating a phase-aware low-pass sequencing strategy of F1 progeny.</title>
        <authorList>
            <person name="Scaglione D."/>
            <person name="Reyes-Chin-Wo S."/>
            <person name="Acquadro A."/>
            <person name="Froenicke L."/>
            <person name="Portis E."/>
            <person name="Beitel C."/>
            <person name="Tirone M."/>
            <person name="Mauro R."/>
            <person name="Lo Monaco A."/>
            <person name="Mauromicale G."/>
            <person name="Faccioli P."/>
            <person name="Cattivelli L."/>
            <person name="Rieseberg L."/>
            <person name="Michelmore R."/>
            <person name="Lanteri S."/>
        </authorList>
    </citation>
    <scope>NUCLEOTIDE SEQUENCE [LARGE SCALE GENOMIC DNA]</scope>
    <source>
        <strain evidence="1">2C</strain>
    </source>
</reference>
<dbReference type="Gene3D" id="3.40.850.10">
    <property type="entry name" value="Kinesin motor domain"/>
    <property type="match status" value="1"/>
</dbReference>
<evidence type="ECO:0000313" key="2">
    <source>
        <dbReference type="Proteomes" id="UP000243975"/>
    </source>
</evidence>
<dbReference type="InterPro" id="IPR027417">
    <property type="entry name" value="P-loop_NTPase"/>
</dbReference>
<dbReference type="Gramene" id="KVH98541">
    <property type="protein sequence ID" value="KVH98541"/>
    <property type="gene ID" value="Ccrd_023226"/>
</dbReference>
<comment type="caution">
    <text evidence="1">The sequence shown here is derived from an EMBL/GenBank/DDBJ whole genome shotgun (WGS) entry which is preliminary data.</text>
</comment>
<evidence type="ECO:0000313" key="1">
    <source>
        <dbReference type="EMBL" id="KVH98541.1"/>
    </source>
</evidence>
<dbReference type="Proteomes" id="UP000243975">
    <property type="component" value="Unassembled WGS sequence"/>
</dbReference>
<keyword evidence="2" id="KW-1185">Reference proteome</keyword>
<dbReference type="EMBL" id="LEKV01003791">
    <property type="protein sequence ID" value="KVH98541.1"/>
    <property type="molecule type" value="Genomic_DNA"/>
</dbReference>
<proteinExistence type="predicted"/>